<gene>
    <name evidence="2" type="ORF">MELLADRAFT_87494</name>
</gene>
<sequence length="647" mass="72535">MEDATQDSSMEEAMRAAAERAAQITMTRSRLVALGQPPGPPLPASRQDNSLATLAKASTNRTNNPVNTSLLSVILEDINGDPILDDAAAISQGSLIGSDANDEISWAQMDKGKGRALSRTSPTPSENSRLYPETPRIPRQWSRRCLIQRVVLAGNLERSQRDRLEQRLTCDTLTDESSTISANKRVELLFRAGEYAEANTLLNKLLGPTNGDTGSVINERGERVPMASGSGQSRPQPRMENSQLPRSQSYQLLAGDLSSREESIDDLPLINRSRFSTARGTRFEEPTHSNHRGPRNDPHPHQSIRHPSPPLYRPIPDTRLHQPSRQEAQALFPQPAPSSRQITAPSLRTIHPIKTTEDLAEEEQVKTLLAAKKGRLVLRNSDVVENGQYLVNNESEEMENGLTPLSPVLTHWLKTFKSYIPLTAFNKFFVVDDQQEWSRRKAPTESKIDNGSASLRIYGGPPPPEELMMQFEEWIDAMSLFIKYVADAGWVTLPERFEGHRGVVTKLRDNFGWMVALRYCRRSRQGVMQETTDNKIKNFSKLQTAILDEVRLTVDAWQERAYRTNSYAAGGLLAHMNPLSGLPRTSSSSSTTIKKTQPQIELASHRTIKTEGKPADWIPSYKWRTMSAEEKEDAKRESGRRDTRSSR</sequence>
<dbReference type="KEGG" id="mlr:MELLADRAFT_87494"/>
<dbReference type="GeneID" id="18934537"/>
<feature type="compositionally biased region" description="Basic and acidic residues" evidence="1">
    <location>
        <begin position="281"/>
        <end position="300"/>
    </location>
</feature>
<dbReference type="EMBL" id="GL883110">
    <property type="protein sequence ID" value="EGG05992.1"/>
    <property type="molecule type" value="Genomic_DNA"/>
</dbReference>
<protein>
    <submittedName>
        <fullName evidence="2">Uncharacterized protein</fullName>
    </submittedName>
</protein>
<organism evidence="3">
    <name type="scientific">Melampsora larici-populina (strain 98AG31 / pathotype 3-4-7)</name>
    <name type="common">Poplar leaf rust fungus</name>
    <dbReference type="NCBI Taxonomy" id="747676"/>
    <lineage>
        <taxon>Eukaryota</taxon>
        <taxon>Fungi</taxon>
        <taxon>Dikarya</taxon>
        <taxon>Basidiomycota</taxon>
        <taxon>Pucciniomycotina</taxon>
        <taxon>Pucciniomycetes</taxon>
        <taxon>Pucciniales</taxon>
        <taxon>Melampsoraceae</taxon>
        <taxon>Melampsora</taxon>
    </lineage>
</organism>
<dbReference type="VEuPathDB" id="FungiDB:MELLADRAFT_87494"/>
<dbReference type="Proteomes" id="UP000001072">
    <property type="component" value="Unassembled WGS sequence"/>
</dbReference>
<feature type="region of interest" description="Disordered" evidence="1">
    <location>
        <begin position="204"/>
        <end position="247"/>
    </location>
</feature>
<keyword evidence="3" id="KW-1185">Reference proteome</keyword>
<dbReference type="OrthoDB" id="2515167at2759"/>
<name>F4RNH8_MELLP</name>
<feature type="compositionally biased region" description="Polar residues" evidence="1">
    <location>
        <begin position="229"/>
        <end position="247"/>
    </location>
</feature>
<reference evidence="3" key="1">
    <citation type="journal article" date="2011" name="Proc. Natl. Acad. Sci. U.S.A.">
        <title>Obligate biotrophy features unraveled by the genomic analysis of rust fungi.</title>
        <authorList>
            <person name="Duplessis S."/>
            <person name="Cuomo C.A."/>
            <person name="Lin Y.-C."/>
            <person name="Aerts A."/>
            <person name="Tisserant E."/>
            <person name="Veneault-Fourrey C."/>
            <person name="Joly D.L."/>
            <person name="Hacquard S."/>
            <person name="Amselem J."/>
            <person name="Cantarel B.L."/>
            <person name="Chiu R."/>
            <person name="Coutinho P.M."/>
            <person name="Feau N."/>
            <person name="Field M."/>
            <person name="Frey P."/>
            <person name="Gelhaye E."/>
            <person name="Goldberg J."/>
            <person name="Grabherr M.G."/>
            <person name="Kodira C.D."/>
            <person name="Kohler A."/>
            <person name="Kuees U."/>
            <person name="Lindquist E.A."/>
            <person name="Lucas S.M."/>
            <person name="Mago R."/>
            <person name="Mauceli E."/>
            <person name="Morin E."/>
            <person name="Murat C."/>
            <person name="Pangilinan J.L."/>
            <person name="Park R."/>
            <person name="Pearson M."/>
            <person name="Quesneville H."/>
            <person name="Rouhier N."/>
            <person name="Sakthikumar S."/>
            <person name="Salamov A.A."/>
            <person name="Schmutz J."/>
            <person name="Selles B."/>
            <person name="Shapiro H."/>
            <person name="Tanguay P."/>
            <person name="Tuskan G.A."/>
            <person name="Henrissat B."/>
            <person name="Van de Peer Y."/>
            <person name="Rouze P."/>
            <person name="Ellis J.G."/>
            <person name="Dodds P.N."/>
            <person name="Schein J.E."/>
            <person name="Zhong S."/>
            <person name="Hamelin R.C."/>
            <person name="Grigoriev I.V."/>
            <person name="Szabo L.J."/>
            <person name="Martin F."/>
        </authorList>
    </citation>
    <scope>NUCLEOTIDE SEQUENCE [LARGE SCALE GENOMIC DNA]</scope>
    <source>
        <strain evidence="3">98AG31 / pathotype 3-4-7</strain>
    </source>
</reference>
<evidence type="ECO:0000256" key="1">
    <source>
        <dbReference type="SAM" id="MobiDB-lite"/>
    </source>
</evidence>
<dbReference type="RefSeq" id="XP_007410643.1">
    <property type="nucleotide sequence ID" value="XM_007410581.1"/>
</dbReference>
<feature type="region of interest" description="Disordered" evidence="1">
    <location>
        <begin position="580"/>
        <end position="647"/>
    </location>
</feature>
<feature type="region of interest" description="Disordered" evidence="1">
    <location>
        <begin position="326"/>
        <end position="345"/>
    </location>
</feature>
<proteinExistence type="predicted"/>
<accession>F4RNH8</accession>
<dbReference type="AlphaFoldDB" id="F4RNH8"/>
<feature type="region of interest" description="Disordered" evidence="1">
    <location>
        <begin position="1"/>
        <end position="22"/>
    </location>
</feature>
<feature type="region of interest" description="Disordered" evidence="1">
    <location>
        <begin position="112"/>
        <end position="133"/>
    </location>
</feature>
<feature type="compositionally biased region" description="Basic and acidic residues" evidence="1">
    <location>
        <begin position="627"/>
        <end position="647"/>
    </location>
</feature>
<evidence type="ECO:0000313" key="2">
    <source>
        <dbReference type="EMBL" id="EGG05992.1"/>
    </source>
</evidence>
<feature type="compositionally biased region" description="Polar residues" evidence="1">
    <location>
        <begin position="118"/>
        <end position="128"/>
    </location>
</feature>
<dbReference type="InParanoid" id="F4RNH8"/>
<dbReference type="HOGENOM" id="CLU_027286_0_0_1"/>
<feature type="region of interest" description="Disordered" evidence="1">
    <location>
        <begin position="264"/>
        <end position="318"/>
    </location>
</feature>
<evidence type="ECO:0000313" key="3">
    <source>
        <dbReference type="Proteomes" id="UP000001072"/>
    </source>
</evidence>